<dbReference type="SMART" id="SM00369">
    <property type="entry name" value="LRR_TYP"/>
    <property type="match status" value="11"/>
</dbReference>
<evidence type="ECO:0000256" key="12">
    <source>
        <dbReference type="SAM" id="MobiDB-lite"/>
    </source>
</evidence>
<dbReference type="Proteomes" id="UP000595437">
    <property type="component" value="Chromosome 21"/>
</dbReference>
<dbReference type="GO" id="GO:0002224">
    <property type="term" value="P:toll-like receptor signaling pathway"/>
    <property type="evidence" value="ECO:0007669"/>
    <property type="project" value="InterPro"/>
</dbReference>
<feature type="disulfide bond" evidence="11">
    <location>
        <begin position="342"/>
        <end position="370"/>
    </location>
</feature>
<dbReference type="Pfam" id="PF01582">
    <property type="entry name" value="TIR"/>
    <property type="match status" value="1"/>
</dbReference>
<evidence type="ECO:0000256" key="11">
    <source>
        <dbReference type="PIRSR" id="PIRSR037595-2"/>
    </source>
</evidence>
<evidence type="ECO:0000313" key="15">
    <source>
        <dbReference type="Proteomes" id="UP000595437"/>
    </source>
</evidence>
<dbReference type="Gene3D" id="3.40.50.10140">
    <property type="entry name" value="Toll/interleukin-1 receptor homology (TIR) domain"/>
    <property type="match status" value="1"/>
</dbReference>
<evidence type="ECO:0000313" key="14">
    <source>
        <dbReference type="EMBL" id="QQP31408.1"/>
    </source>
</evidence>
<keyword evidence="10" id="KW-0325">Glycoprotein</keyword>
<keyword evidence="4" id="KW-0812">Transmembrane</keyword>
<feature type="region of interest" description="Disordered" evidence="12">
    <location>
        <begin position="265"/>
        <end position="285"/>
    </location>
</feature>
<keyword evidence="7" id="KW-1133">Transmembrane helix</keyword>
<dbReference type="OrthoDB" id="2015831at2759"/>
<keyword evidence="5" id="KW-0732">Signal</keyword>
<evidence type="ECO:0000256" key="3">
    <source>
        <dbReference type="ARBA" id="ARBA00022614"/>
    </source>
</evidence>
<dbReference type="InterPro" id="IPR017241">
    <property type="entry name" value="Toll-like_receptor"/>
</dbReference>
<protein>
    <submittedName>
        <fullName evidence="14">Tolllike receptor 6</fullName>
    </submittedName>
</protein>
<dbReference type="PROSITE" id="PS50104">
    <property type="entry name" value="TIR"/>
    <property type="match status" value="1"/>
</dbReference>
<keyword evidence="15" id="KW-1185">Reference proteome</keyword>
<dbReference type="PANTHER" id="PTHR24365:SF541">
    <property type="entry name" value="PROTEIN TOLL-RELATED"/>
    <property type="match status" value="1"/>
</dbReference>
<evidence type="ECO:0000259" key="13">
    <source>
        <dbReference type="PROSITE" id="PS50104"/>
    </source>
</evidence>
<keyword evidence="3" id="KW-0433">Leucine-rich repeat</keyword>
<evidence type="ECO:0000256" key="2">
    <source>
        <dbReference type="ARBA" id="ARBA00009634"/>
    </source>
</evidence>
<sequence length="840" mass="94908">MPDLSASGGSLRNLYLSHNKLGPLLEEVDAGLKDLGALSHLTLDHNALRDIAPEYFTSSASNRLYVLDLSHNDFPHIPAEVRSLHNLQSFSIGHNGIQELGSLSMEQLWRLQADHNAIEEISSLNFKDLRSLQVLDLASNSIRLIEANAFASNARLQAIRLDDNAVDSLHTELFAHLSNLTWLNLSSNSLSTFDYKLLPPSIQWLDLHDNALSSLDNHFSLQEQLPRLSHLDASFNRIREIGPQNILMPSSPSYSTTTIYPTWDHTPSSKRPASTPNALRLSSSSGGDAPDWFKNINSPSDGILHLQSYYPRIADLESIYCELIYSRVDRFVPLVEAESFLCSYDRHCFALCQCCEYDACDCEMTCPPGCTCYHDNPWAINIADCSFSGLYDLPERLPMDATEIFLDGNELSGAFKSHNFIGRKNLRDLYLNQSSLTLLPNNSFHGLHALLKLHLEDNNLSKLRGSEFSGLRSLVELYLHNNTLSVIAPNTFKGLESLRVLTLGDNRLASWTPWILNANPSLISVSLTGNPWDCECAFLKRFEHWLQGFKEEGGAILGGEDALRCVDGLFIRGNHCPLLPKESEERRRRVVHLSSSSSLFYSLSHIPGRPLGLSGTLLILSIVYRYEIRVWVFARTGHRLCDRMHHEVENNTLYSEKEKLYDAFFAYSSKDDVFVREVLAPELEHGSRLKLCLLYRDLSPLQMPVADSILSAWGSSRRRVLILSEHFLKSEWRRYNYKSGLHQAMGGTFKATSSHLIVIILGNVALRDLEPDIRHYFASCRTLRWGERMFWDKLRYFLPDLREGEGNGGRHSLEAIGLQDVPSFNSEASSNTIRTMTIHI</sequence>
<gene>
    <name evidence="14" type="ORF">FKW44_025007</name>
</gene>
<dbReference type="InterPro" id="IPR003591">
    <property type="entry name" value="Leu-rich_rpt_typical-subtyp"/>
</dbReference>
<dbReference type="Gene3D" id="3.80.10.10">
    <property type="entry name" value="Ribonuclease Inhibitor"/>
    <property type="match status" value="4"/>
</dbReference>
<evidence type="ECO:0000256" key="8">
    <source>
        <dbReference type="ARBA" id="ARBA00023136"/>
    </source>
</evidence>
<dbReference type="GO" id="GO:0006955">
    <property type="term" value="P:immune response"/>
    <property type="evidence" value="ECO:0007669"/>
    <property type="project" value="InterPro"/>
</dbReference>
<evidence type="ECO:0000256" key="1">
    <source>
        <dbReference type="ARBA" id="ARBA00004479"/>
    </source>
</evidence>
<dbReference type="EMBL" id="CP045910">
    <property type="protein sequence ID" value="QQP31408.1"/>
    <property type="molecule type" value="Genomic_DNA"/>
</dbReference>
<dbReference type="GO" id="GO:0004888">
    <property type="term" value="F:transmembrane signaling receptor activity"/>
    <property type="evidence" value="ECO:0007669"/>
    <property type="project" value="InterPro"/>
</dbReference>
<feature type="domain" description="TIR" evidence="13">
    <location>
        <begin position="659"/>
        <end position="798"/>
    </location>
</feature>
<evidence type="ECO:0000256" key="6">
    <source>
        <dbReference type="ARBA" id="ARBA00022737"/>
    </source>
</evidence>
<keyword evidence="8" id="KW-0472">Membrane</keyword>
<dbReference type="SUPFAM" id="SSF52058">
    <property type="entry name" value="L domain-like"/>
    <property type="match status" value="2"/>
</dbReference>
<dbReference type="PROSITE" id="PS51450">
    <property type="entry name" value="LRR"/>
    <property type="match status" value="2"/>
</dbReference>
<keyword evidence="11" id="KW-1015">Disulfide bond</keyword>
<comment type="similarity">
    <text evidence="2">Belongs to the Toll-like receptor family.</text>
</comment>
<evidence type="ECO:0000256" key="7">
    <source>
        <dbReference type="ARBA" id="ARBA00022989"/>
    </source>
</evidence>
<evidence type="ECO:0000256" key="5">
    <source>
        <dbReference type="ARBA" id="ARBA00022729"/>
    </source>
</evidence>
<dbReference type="InterPro" id="IPR035897">
    <property type="entry name" value="Toll_tir_struct_dom_sf"/>
</dbReference>
<evidence type="ECO:0000256" key="9">
    <source>
        <dbReference type="ARBA" id="ARBA00023170"/>
    </source>
</evidence>
<dbReference type="PANTHER" id="PTHR24365">
    <property type="entry name" value="TOLL-LIKE RECEPTOR"/>
    <property type="match status" value="1"/>
</dbReference>
<dbReference type="SUPFAM" id="SSF52200">
    <property type="entry name" value="Toll/Interleukin receptor TIR domain"/>
    <property type="match status" value="1"/>
</dbReference>
<keyword evidence="9 14" id="KW-0675">Receptor</keyword>
<proteinExistence type="inferred from homology"/>
<evidence type="ECO:0000256" key="10">
    <source>
        <dbReference type="ARBA" id="ARBA00023180"/>
    </source>
</evidence>
<evidence type="ECO:0000256" key="4">
    <source>
        <dbReference type="ARBA" id="ARBA00022692"/>
    </source>
</evidence>
<keyword evidence="6" id="KW-0677">Repeat</keyword>
<dbReference type="InterPro" id="IPR032675">
    <property type="entry name" value="LRR_dom_sf"/>
</dbReference>
<dbReference type="Pfam" id="PF13855">
    <property type="entry name" value="LRR_8"/>
    <property type="match status" value="3"/>
</dbReference>
<accession>A0A7T8JTE8</accession>
<reference evidence="15" key="1">
    <citation type="submission" date="2021-01" db="EMBL/GenBank/DDBJ databases">
        <title>Caligus Genome Assembly.</title>
        <authorList>
            <person name="Gallardo-Escarate C."/>
        </authorList>
    </citation>
    <scope>NUCLEOTIDE SEQUENCE [LARGE SCALE GENOMIC DNA]</scope>
</reference>
<comment type="subcellular location">
    <subcellularLocation>
        <location evidence="1">Membrane</location>
        <topology evidence="1">Single-pass type I membrane protein</topology>
    </subcellularLocation>
</comment>
<dbReference type="AlphaFoldDB" id="A0A7T8JTE8"/>
<name>A0A7T8JTE8_CALRO</name>
<dbReference type="InterPro" id="IPR000157">
    <property type="entry name" value="TIR_dom"/>
</dbReference>
<dbReference type="GO" id="GO:0005886">
    <property type="term" value="C:plasma membrane"/>
    <property type="evidence" value="ECO:0007669"/>
    <property type="project" value="TreeGrafter"/>
</dbReference>
<dbReference type="InterPro" id="IPR001611">
    <property type="entry name" value="Leu-rich_rpt"/>
</dbReference>
<dbReference type="PIRSF" id="PIRSF037595">
    <property type="entry name" value="Toll-like_receptor"/>
    <property type="match status" value="1"/>
</dbReference>
<organism evidence="14 15">
    <name type="scientific">Caligus rogercresseyi</name>
    <name type="common">Sea louse</name>
    <dbReference type="NCBI Taxonomy" id="217165"/>
    <lineage>
        <taxon>Eukaryota</taxon>
        <taxon>Metazoa</taxon>
        <taxon>Ecdysozoa</taxon>
        <taxon>Arthropoda</taxon>
        <taxon>Crustacea</taxon>
        <taxon>Multicrustacea</taxon>
        <taxon>Hexanauplia</taxon>
        <taxon>Copepoda</taxon>
        <taxon>Siphonostomatoida</taxon>
        <taxon>Caligidae</taxon>
        <taxon>Caligus</taxon>
    </lineage>
</organism>
<dbReference type="SMART" id="SM00255">
    <property type="entry name" value="TIR"/>
    <property type="match status" value="1"/>
</dbReference>